<keyword evidence="7" id="KW-0175">Coiled coil</keyword>
<dbReference type="Gene3D" id="3.90.550.10">
    <property type="entry name" value="Spore Coat Polysaccharide Biosynthesis Protein SpsA, Chain A"/>
    <property type="match status" value="1"/>
</dbReference>
<comment type="pathway">
    <text evidence="1">Glycan metabolism; pectin biosynthesis.</text>
</comment>
<comment type="similarity">
    <text evidence="2">Belongs to the glycosyltransferase 8 family.</text>
</comment>
<dbReference type="NCBIfam" id="TIGR00756">
    <property type="entry name" value="PPR"/>
    <property type="match status" value="4"/>
</dbReference>
<evidence type="ECO:0000256" key="8">
    <source>
        <dbReference type="SAM" id="MobiDB-lite"/>
    </source>
</evidence>
<feature type="repeat" description="PPR" evidence="6">
    <location>
        <begin position="938"/>
        <end position="972"/>
    </location>
</feature>
<dbReference type="Pfam" id="PF13041">
    <property type="entry name" value="PPR_2"/>
    <property type="match status" value="3"/>
</dbReference>
<protein>
    <submittedName>
        <fullName evidence="10">Pentatricopeptide repeat-containing protein</fullName>
    </submittedName>
</protein>
<dbReference type="Gene3D" id="1.25.40.10">
    <property type="entry name" value="Tetratricopeptide repeat domain"/>
    <property type="match status" value="4"/>
</dbReference>
<dbReference type="InterPro" id="IPR002885">
    <property type="entry name" value="PPR_rpt"/>
</dbReference>
<accession>A0A6L2LTU2</accession>
<reference evidence="10" key="1">
    <citation type="journal article" date="2019" name="Sci. Rep.">
        <title>Draft genome of Tanacetum cinerariifolium, the natural source of mosquito coil.</title>
        <authorList>
            <person name="Yamashiro T."/>
            <person name="Shiraishi A."/>
            <person name="Satake H."/>
            <person name="Nakayama K."/>
        </authorList>
    </citation>
    <scope>NUCLEOTIDE SEQUENCE</scope>
</reference>
<evidence type="ECO:0000256" key="7">
    <source>
        <dbReference type="SAM" id="Coils"/>
    </source>
</evidence>
<dbReference type="PANTHER" id="PTHR32116:SF76">
    <property type="entry name" value="GALACTURONOSYLTRANSFERASE 3-RELATED"/>
    <property type="match status" value="1"/>
</dbReference>
<feature type="repeat" description="PPR" evidence="6">
    <location>
        <begin position="1039"/>
        <end position="1073"/>
    </location>
</feature>
<evidence type="ECO:0000256" key="5">
    <source>
        <dbReference type="ARBA" id="ARBA00022737"/>
    </source>
</evidence>
<feature type="compositionally biased region" description="Basic and acidic residues" evidence="8">
    <location>
        <begin position="108"/>
        <end position="129"/>
    </location>
</feature>
<dbReference type="GO" id="GO:0047262">
    <property type="term" value="F:polygalacturonate 4-alpha-galacturonosyltransferase activity"/>
    <property type="evidence" value="ECO:0007669"/>
    <property type="project" value="InterPro"/>
</dbReference>
<keyword evidence="3" id="KW-0328">Glycosyltransferase</keyword>
<dbReference type="SUPFAM" id="SSF53448">
    <property type="entry name" value="Nucleotide-diphospho-sugar transferases"/>
    <property type="match status" value="1"/>
</dbReference>
<dbReference type="InterPro" id="IPR011990">
    <property type="entry name" value="TPR-like_helical_dom_sf"/>
</dbReference>
<dbReference type="InterPro" id="IPR029993">
    <property type="entry name" value="GAUT"/>
</dbReference>
<evidence type="ECO:0000256" key="1">
    <source>
        <dbReference type="ARBA" id="ARBA00004877"/>
    </source>
</evidence>
<gene>
    <name evidence="10" type="ORF">Tci_037194</name>
</gene>
<feature type="coiled-coil region" evidence="7">
    <location>
        <begin position="296"/>
        <end position="323"/>
    </location>
</feature>
<dbReference type="InterPro" id="IPR046848">
    <property type="entry name" value="E_motif"/>
</dbReference>
<dbReference type="PROSITE" id="PS51375">
    <property type="entry name" value="PPR"/>
    <property type="match status" value="4"/>
</dbReference>
<evidence type="ECO:0000256" key="9">
    <source>
        <dbReference type="SAM" id="SignalP"/>
    </source>
</evidence>
<dbReference type="EMBL" id="BKCJ010005159">
    <property type="protein sequence ID" value="GEU65216.1"/>
    <property type="molecule type" value="Genomic_DNA"/>
</dbReference>
<name>A0A6L2LTU2_TANCI</name>
<feature type="signal peptide" evidence="9">
    <location>
        <begin position="1"/>
        <end position="28"/>
    </location>
</feature>
<evidence type="ECO:0000313" key="10">
    <source>
        <dbReference type="EMBL" id="GEU65216.1"/>
    </source>
</evidence>
<dbReference type="FunFam" id="1.25.40.10:FF:000073">
    <property type="entry name" value="Pentatricopeptide repeat-containing protein chloroplastic"/>
    <property type="match status" value="2"/>
</dbReference>
<keyword evidence="9" id="KW-0732">Signal</keyword>
<evidence type="ECO:0000256" key="6">
    <source>
        <dbReference type="PROSITE-ProRule" id="PRU00708"/>
    </source>
</evidence>
<feature type="chain" id="PRO_5026702716" evidence="9">
    <location>
        <begin position="29"/>
        <end position="1358"/>
    </location>
</feature>
<feature type="region of interest" description="Disordered" evidence="8">
    <location>
        <begin position="100"/>
        <end position="145"/>
    </location>
</feature>
<dbReference type="InterPro" id="IPR029044">
    <property type="entry name" value="Nucleotide-diphossugar_trans"/>
</dbReference>
<feature type="repeat" description="PPR" evidence="6">
    <location>
        <begin position="736"/>
        <end position="770"/>
    </location>
</feature>
<dbReference type="Pfam" id="PF01501">
    <property type="entry name" value="Glyco_transf_8"/>
    <property type="match status" value="1"/>
</dbReference>
<comment type="caution">
    <text evidence="10">The sequence shown here is derived from an EMBL/GenBank/DDBJ whole genome shotgun (WGS) entry which is preliminary data.</text>
</comment>
<keyword evidence="4" id="KW-0808">Transferase</keyword>
<evidence type="ECO:0000256" key="3">
    <source>
        <dbReference type="ARBA" id="ARBA00022676"/>
    </source>
</evidence>
<dbReference type="PANTHER" id="PTHR32116">
    <property type="entry name" value="GALACTURONOSYLTRANSFERASE 4-RELATED"/>
    <property type="match status" value="1"/>
</dbReference>
<dbReference type="GO" id="GO:0045489">
    <property type="term" value="P:pectin biosynthetic process"/>
    <property type="evidence" value="ECO:0007669"/>
    <property type="project" value="UniProtKB-UniPathway"/>
</dbReference>
<keyword evidence="5" id="KW-0677">Repeat</keyword>
<dbReference type="Pfam" id="PF01535">
    <property type="entry name" value="PPR"/>
    <property type="match status" value="2"/>
</dbReference>
<sequence>MKPTSHSHLIIILIFVSLVLAHIALVQADEFDSNGGRWPLFDCPQCMDNNKKEPNFTKSTAVGSHQVEKDIDIIVTYTDTSGAIRIRTVKSKDLSPSWVWTNPISESQGKKDDSKSLEDHPETRVEDSNMHSVNENEDINEQPQKTPVLVHPAKLRRRALRQERRDRRTAELIQVSQKMEAQMEEAAIERAKTFDTSVKGKYGIWRKEYESPNSDSTVKLMHDQIIMAKAYASIAKAKNETGIYESLMKHSKRSQQAIERATFDSELGPSALDRAKEMGHILSLAKDQFYDCIVMARKLRVMLQSTETNVEEVKKKSASLTQLAAKTVPRPLHCLPLVLMTDYYLLSDEKKKYPESRNLEDPSLYHYAIFSDNVLATSVVVNSTVLHAKEPEKHVFHIVTDKLNFAAMKMWFLVNPPADSTIQVQNVDDFTWLNSSYCPVLRQLESSRMKEYYFKAHQTSTLMAGSDNLKYRNPKYLSMLNHLRFYLPEVYPKLDKILFLDDDIVVQKDLTPLWNVDLQGMVNGAVETCKESFHRFDKYLNFSNPKISDNFDPYACGWAFGMNMFDLKEWKKRDITGIYHGWQNMNEERTLWKLGTLPPGLITFYNLTHPLERSWHVLGLGYDPALNITEIDNAAVVHYNGNYKPWLDLAIGKYRSYWSSNLNKSGVKLTEPSLFHPILKACSATSFKHGQSLHASVIKLGVESCTSIGNSIMDFYAKNGHIDSTFNVLSSIKIRDSISWNIMIRGYIDHGCFDKGTCAFTRARGEGFEPNVSTLVLVVQAIHKVGMLSEGEKMHGYMVKSGVLAVRSVQNAVLSMYADRGMEFARKVFDEMCDRDVVAWSVMVSGYVKSAEARVGLGIFKEIVLELSSEVDGQTIVSVLKACTDLKDVIMGKMLHGFIVRKGFDCDLFLGNSLVDMYSKCNDPDSALQAWKDMPLKNIVSWNSILSGLVFNEKHSEALDLFSSMQKAGIEPDAVTLVNILRLCRYFDDPLICKCIHNVMIRRNHELNELVVNTLIDVYAKCNLIFIAEKLFNSMRIRDTVSWSTMIAAFAHCGLPDEAIGVYHEMIQAQVKPNAITILNLIEACSYDTELKRPKSAHGIAIRRGLASEPNVGTAILDMYSRYGNITTSNKAFNQISTKNVISFSAMIAAYGMNGRPRDALGLLTEMETQGLKPNSVTILSVLSACSHGGLIEDGLSIFLKFIKIQEVKPSLEHYACLVDLLSRGGKLDLAMELIKEQNVGPSAWGALLSGCRMSYDGNENIREKAVDYVLELEPNKSSGYMLASSMYAAQGLWDDAARIRVLLKDKQVKVVAGYSMVQVNNKCCRFIAGNKNQFLSNELRATIQELHECMKIEKHTG</sequence>
<dbReference type="CDD" id="cd06429">
    <property type="entry name" value="GT8_like_1"/>
    <property type="match status" value="1"/>
</dbReference>
<evidence type="ECO:0000256" key="2">
    <source>
        <dbReference type="ARBA" id="ARBA00006351"/>
    </source>
</evidence>
<dbReference type="InterPro" id="IPR002495">
    <property type="entry name" value="Glyco_trans_8"/>
</dbReference>
<feature type="repeat" description="PPR" evidence="6">
    <location>
        <begin position="1140"/>
        <end position="1174"/>
    </location>
</feature>
<evidence type="ECO:0000256" key="4">
    <source>
        <dbReference type="ARBA" id="ARBA00022679"/>
    </source>
</evidence>
<organism evidence="10">
    <name type="scientific">Tanacetum cinerariifolium</name>
    <name type="common">Dalmatian daisy</name>
    <name type="synonym">Chrysanthemum cinerariifolium</name>
    <dbReference type="NCBI Taxonomy" id="118510"/>
    <lineage>
        <taxon>Eukaryota</taxon>
        <taxon>Viridiplantae</taxon>
        <taxon>Streptophyta</taxon>
        <taxon>Embryophyta</taxon>
        <taxon>Tracheophyta</taxon>
        <taxon>Spermatophyta</taxon>
        <taxon>Magnoliopsida</taxon>
        <taxon>eudicotyledons</taxon>
        <taxon>Gunneridae</taxon>
        <taxon>Pentapetalae</taxon>
        <taxon>asterids</taxon>
        <taxon>campanulids</taxon>
        <taxon>Asterales</taxon>
        <taxon>Asteraceae</taxon>
        <taxon>Asteroideae</taxon>
        <taxon>Anthemideae</taxon>
        <taxon>Anthemidinae</taxon>
        <taxon>Tanacetum</taxon>
    </lineage>
</organism>
<dbReference type="UniPathway" id="UPA00845"/>
<dbReference type="FunFam" id="1.25.40.10:FF:001093">
    <property type="entry name" value="Pentatricopeptide repeat-containing protein At2g34400"/>
    <property type="match status" value="1"/>
</dbReference>
<proteinExistence type="inferred from homology"/>
<dbReference type="Pfam" id="PF25557">
    <property type="entry name" value="GAUT_1"/>
    <property type="match status" value="1"/>
</dbReference>
<dbReference type="Pfam" id="PF20431">
    <property type="entry name" value="E_motif"/>
    <property type="match status" value="1"/>
</dbReference>